<reference evidence="3" key="1">
    <citation type="submission" date="2010-07" db="EMBL/GenBank/DDBJ databases">
        <title>The genome sequence of Gaeumannomyces graminis var. tritici strain R3-111a-1.</title>
        <authorList>
            <consortium name="The Broad Institute Genome Sequencing Platform"/>
            <person name="Ma L.-J."/>
            <person name="Dead R."/>
            <person name="Young S."/>
            <person name="Zeng Q."/>
            <person name="Koehrsen M."/>
            <person name="Alvarado L."/>
            <person name="Berlin A."/>
            <person name="Chapman S.B."/>
            <person name="Chen Z."/>
            <person name="Freedman E."/>
            <person name="Gellesch M."/>
            <person name="Goldberg J."/>
            <person name="Griggs A."/>
            <person name="Gujja S."/>
            <person name="Heilman E.R."/>
            <person name="Heiman D."/>
            <person name="Hepburn T."/>
            <person name="Howarth C."/>
            <person name="Jen D."/>
            <person name="Larson L."/>
            <person name="Mehta T."/>
            <person name="Neiman D."/>
            <person name="Pearson M."/>
            <person name="Roberts A."/>
            <person name="Saif S."/>
            <person name="Shea T."/>
            <person name="Shenoy N."/>
            <person name="Sisk P."/>
            <person name="Stolte C."/>
            <person name="Sykes S."/>
            <person name="Walk T."/>
            <person name="White J."/>
            <person name="Yandava C."/>
            <person name="Haas B."/>
            <person name="Nusbaum C."/>
            <person name="Birren B."/>
        </authorList>
    </citation>
    <scope>NUCLEOTIDE SEQUENCE [LARGE SCALE GENOMIC DNA]</scope>
    <source>
        <strain evidence="3">R3-111a-1</strain>
    </source>
</reference>
<dbReference type="Proteomes" id="UP000006039">
    <property type="component" value="Unassembled WGS sequence"/>
</dbReference>
<gene>
    <name evidence="2" type="primary">20342480</name>
    <name evidence="1" type="ORF">GGTG_02022</name>
</gene>
<keyword evidence="3" id="KW-1185">Reference proteome</keyword>
<evidence type="ECO:0000313" key="1">
    <source>
        <dbReference type="EMBL" id="EJT82048.1"/>
    </source>
</evidence>
<dbReference type="HOGENOM" id="CLU_860642_0_0_1"/>
<protein>
    <submittedName>
        <fullName evidence="1 2">Uncharacterized protein</fullName>
    </submittedName>
</protein>
<dbReference type="VEuPathDB" id="FungiDB:GGTG_02022"/>
<evidence type="ECO:0000313" key="3">
    <source>
        <dbReference type="Proteomes" id="UP000006039"/>
    </source>
</evidence>
<reference evidence="1" key="3">
    <citation type="submission" date="2010-09" db="EMBL/GenBank/DDBJ databases">
        <title>Annotation of Gaeumannomyces graminis var. tritici R3-111a-1.</title>
        <authorList>
            <consortium name="The Broad Institute Genome Sequencing Platform"/>
            <person name="Ma L.-J."/>
            <person name="Dead R."/>
            <person name="Young S.K."/>
            <person name="Zeng Q."/>
            <person name="Gargeya S."/>
            <person name="Fitzgerald M."/>
            <person name="Haas B."/>
            <person name="Abouelleil A."/>
            <person name="Alvarado L."/>
            <person name="Arachchi H.M."/>
            <person name="Berlin A."/>
            <person name="Brown A."/>
            <person name="Chapman S.B."/>
            <person name="Chen Z."/>
            <person name="Dunbar C."/>
            <person name="Freedman E."/>
            <person name="Gearin G."/>
            <person name="Gellesch M."/>
            <person name="Goldberg J."/>
            <person name="Griggs A."/>
            <person name="Gujja S."/>
            <person name="Heiman D."/>
            <person name="Howarth C."/>
            <person name="Larson L."/>
            <person name="Lui A."/>
            <person name="MacDonald P.J.P."/>
            <person name="Mehta T."/>
            <person name="Montmayeur A."/>
            <person name="Murphy C."/>
            <person name="Neiman D."/>
            <person name="Pearson M."/>
            <person name="Priest M."/>
            <person name="Roberts A."/>
            <person name="Saif S."/>
            <person name="Shea T."/>
            <person name="Shenoy N."/>
            <person name="Sisk P."/>
            <person name="Stolte C."/>
            <person name="Sykes S."/>
            <person name="Yandava C."/>
            <person name="Wortman J."/>
            <person name="Nusbaum C."/>
            <person name="Birren B."/>
        </authorList>
    </citation>
    <scope>NUCLEOTIDE SEQUENCE</scope>
    <source>
        <strain evidence="1">R3-111a-1</strain>
    </source>
</reference>
<sequence>MKEGLLKGPSAAPRSLQVAPQELIRGVGQRPLLAGKLHHALTTQTPRLAGRVPAAHSTTHPPGRLLWPGEKAEQAAGPAAARAAHSQELTLAPCAACKDRGQTKKTAIAASLCGRQGRDGDREREGGKTEFEDVLIYVYMAYDAIGRCAVEEHADHHLAARAPSCKPELCPLALWETASNPIMGPSQILPTAGTRRAAQQYPDMTGITTSWMERRGRQPDAAVNAPLHGARQLSRPPSLSAGFANWVDACSRNEHSGLVNLDRGIPKHHLQPAGHMNPSSLHSRGPGNGCSRGLFLIATLPRNWDGATLHKGPAAPTTMEGAT</sequence>
<proteinExistence type="predicted"/>
<reference evidence="2" key="5">
    <citation type="submission" date="2018-04" db="UniProtKB">
        <authorList>
            <consortium name="EnsemblFungi"/>
        </authorList>
    </citation>
    <scope>IDENTIFICATION</scope>
    <source>
        <strain evidence="2">R3-111a-1</strain>
    </source>
</reference>
<reference evidence="2" key="4">
    <citation type="journal article" date="2015" name="G3 (Bethesda)">
        <title>Genome sequences of three phytopathogenic species of the Magnaporthaceae family of fungi.</title>
        <authorList>
            <person name="Okagaki L.H."/>
            <person name="Nunes C.C."/>
            <person name="Sailsbery J."/>
            <person name="Clay B."/>
            <person name="Brown D."/>
            <person name="John T."/>
            <person name="Oh Y."/>
            <person name="Young N."/>
            <person name="Fitzgerald M."/>
            <person name="Haas B.J."/>
            <person name="Zeng Q."/>
            <person name="Young S."/>
            <person name="Adiconis X."/>
            <person name="Fan L."/>
            <person name="Levin J.Z."/>
            <person name="Mitchell T.K."/>
            <person name="Okubara P.A."/>
            <person name="Farman M.L."/>
            <person name="Kohn L.M."/>
            <person name="Birren B."/>
            <person name="Ma L.-J."/>
            <person name="Dean R.A."/>
        </authorList>
    </citation>
    <scope>NUCLEOTIDE SEQUENCE</scope>
    <source>
        <strain evidence="2">R3-111a-1</strain>
    </source>
</reference>
<dbReference type="RefSeq" id="XP_009218057.1">
    <property type="nucleotide sequence ID" value="XM_009219793.1"/>
</dbReference>
<evidence type="ECO:0000313" key="2">
    <source>
        <dbReference type="EnsemblFungi" id="EJT82048"/>
    </source>
</evidence>
<dbReference type="EnsemblFungi" id="EJT82048">
    <property type="protein sequence ID" value="EJT82048"/>
    <property type="gene ID" value="GGTG_02022"/>
</dbReference>
<organism evidence="1">
    <name type="scientific">Gaeumannomyces tritici (strain R3-111a-1)</name>
    <name type="common">Wheat and barley take-all root rot fungus</name>
    <name type="synonym">Gaeumannomyces graminis var. tritici</name>
    <dbReference type="NCBI Taxonomy" id="644352"/>
    <lineage>
        <taxon>Eukaryota</taxon>
        <taxon>Fungi</taxon>
        <taxon>Dikarya</taxon>
        <taxon>Ascomycota</taxon>
        <taxon>Pezizomycotina</taxon>
        <taxon>Sordariomycetes</taxon>
        <taxon>Sordariomycetidae</taxon>
        <taxon>Magnaporthales</taxon>
        <taxon>Magnaporthaceae</taxon>
        <taxon>Gaeumannomyces</taxon>
    </lineage>
</organism>
<reference evidence="1" key="2">
    <citation type="submission" date="2010-07" db="EMBL/GenBank/DDBJ databases">
        <authorList>
            <consortium name="The Broad Institute Genome Sequencing Platform"/>
            <consortium name="Broad Institute Genome Sequencing Center for Infectious Disease"/>
            <person name="Ma L.-J."/>
            <person name="Dead R."/>
            <person name="Young S."/>
            <person name="Zeng Q."/>
            <person name="Koehrsen M."/>
            <person name="Alvarado L."/>
            <person name="Berlin A."/>
            <person name="Chapman S.B."/>
            <person name="Chen Z."/>
            <person name="Freedman E."/>
            <person name="Gellesch M."/>
            <person name="Goldberg J."/>
            <person name="Griggs A."/>
            <person name="Gujja S."/>
            <person name="Heilman E.R."/>
            <person name="Heiman D."/>
            <person name="Hepburn T."/>
            <person name="Howarth C."/>
            <person name="Jen D."/>
            <person name="Larson L."/>
            <person name="Mehta T."/>
            <person name="Neiman D."/>
            <person name="Pearson M."/>
            <person name="Roberts A."/>
            <person name="Saif S."/>
            <person name="Shea T."/>
            <person name="Shenoy N."/>
            <person name="Sisk P."/>
            <person name="Stolte C."/>
            <person name="Sykes S."/>
            <person name="Walk T."/>
            <person name="White J."/>
            <person name="Yandava C."/>
            <person name="Haas B."/>
            <person name="Nusbaum C."/>
            <person name="Birren B."/>
        </authorList>
    </citation>
    <scope>NUCLEOTIDE SEQUENCE</scope>
    <source>
        <strain evidence="1">R3-111a-1</strain>
    </source>
</reference>
<dbReference type="EMBL" id="GL385395">
    <property type="protein sequence ID" value="EJT82048.1"/>
    <property type="molecule type" value="Genomic_DNA"/>
</dbReference>
<dbReference type="GeneID" id="20342480"/>
<accession>J3NL80</accession>
<dbReference type="AlphaFoldDB" id="J3NL80"/>
<feature type="non-terminal residue" evidence="1">
    <location>
        <position position="323"/>
    </location>
</feature>
<name>J3NL80_GAET3</name>